<dbReference type="GO" id="GO:0003677">
    <property type="term" value="F:DNA binding"/>
    <property type="evidence" value="ECO:0007669"/>
    <property type="project" value="UniProtKB-KW"/>
</dbReference>
<dbReference type="PANTHER" id="PTHR12487:SF7">
    <property type="entry name" value="PROTEIN TEASHIRT-RELATED"/>
    <property type="match status" value="1"/>
</dbReference>
<dbReference type="AlphaFoldDB" id="A0A3R7N8G5"/>
<organism evidence="15 16">
    <name type="scientific">Penaeus vannamei</name>
    <name type="common">Whiteleg shrimp</name>
    <name type="synonym">Litopenaeus vannamei</name>
    <dbReference type="NCBI Taxonomy" id="6689"/>
    <lineage>
        <taxon>Eukaryota</taxon>
        <taxon>Metazoa</taxon>
        <taxon>Ecdysozoa</taxon>
        <taxon>Arthropoda</taxon>
        <taxon>Crustacea</taxon>
        <taxon>Multicrustacea</taxon>
        <taxon>Malacostraca</taxon>
        <taxon>Eumalacostraca</taxon>
        <taxon>Eucarida</taxon>
        <taxon>Decapoda</taxon>
        <taxon>Dendrobranchiata</taxon>
        <taxon>Penaeoidea</taxon>
        <taxon>Penaeidae</taxon>
        <taxon>Penaeus</taxon>
    </lineage>
</organism>
<dbReference type="GO" id="GO:0005634">
    <property type="term" value="C:nucleus"/>
    <property type="evidence" value="ECO:0007669"/>
    <property type="project" value="TreeGrafter"/>
</dbReference>
<feature type="region of interest" description="Disordered" evidence="13">
    <location>
        <begin position="967"/>
        <end position="1003"/>
    </location>
</feature>
<evidence type="ECO:0000256" key="11">
    <source>
        <dbReference type="ARBA" id="ARBA00023242"/>
    </source>
</evidence>
<dbReference type="InterPro" id="IPR027008">
    <property type="entry name" value="Teashirt_fam"/>
</dbReference>
<dbReference type="InterPro" id="IPR013087">
    <property type="entry name" value="Znf_C2H2_type"/>
</dbReference>
<comment type="caution">
    <text evidence="15">The sequence shown here is derived from an EMBL/GenBank/DDBJ whole genome shotgun (WGS) entry which is preliminary data.</text>
</comment>
<proteinExistence type="inferred from homology"/>
<feature type="compositionally biased region" description="Polar residues" evidence="13">
    <location>
        <begin position="304"/>
        <end position="317"/>
    </location>
</feature>
<keyword evidence="3" id="KW-0678">Repressor</keyword>
<evidence type="ECO:0000256" key="7">
    <source>
        <dbReference type="ARBA" id="ARBA00022833"/>
    </source>
</evidence>
<feature type="region of interest" description="Disordered" evidence="13">
    <location>
        <begin position="459"/>
        <end position="481"/>
    </location>
</feature>
<feature type="domain" description="C2H2-type" evidence="14">
    <location>
        <begin position="261"/>
        <end position="290"/>
    </location>
</feature>
<feature type="region of interest" description="Disordered" evidence="13">
    <location>
        <begin position="548"/>
        <end position="597"/>
    </location>
</feature>
<dbReference type="Gene3D" id="3.30.160.60">
    <property type="entry name" value="Classic Zinc Finger"/>
    <property type="match status" value="1"/>
</dbReference>
<evidence type="ECO:0000256" key="13">
    <source>
        <dbReference type="SAM" id="MobiDB-lite"/>
    </source>
</evidence>
<feature type="domain" description="C2H2-type" evidence="14">
    <location>
        <begin position="426"/>
        <end position="455"/>
    </location>
</feature>
<name>A0A3R7N8G5_PENVA</name>
<dbReference type="SMART" id="SM00355">
    <property type="entry name" value="ZnF_C2H2"/>
    <property type="match status" value="4"/>
</dbReference>
<reference evidence="15 16" key="1">
    <citation type="submission" date="2018-04" db="EMBL/GenBank/DDBJ databases">
        <authorList>
            <person name="Zhang X."/>
            <person name="Yuan J."/>
            <person name="Li F."/>
            <person name="Xiang J."/>
        </authorList>
    </citation>
    <scope>NUCLEOTIDE SEQUENCE [LARGE SCALE GENOMIC DNA]</scope>
    <source>
        <tissue evidence="15">Muscle</tissue>
    </source>
</reference>
<evidence type="ECO:0000256" key="2">
    <source>
        <dbReference type="ARBA" id="ARBA00022473"/>
    </source>
</evidence>
<feature type="compositionally biased region" description="Low complexity" evidence="13">
    <location>
        <begin position="707"/>
        <end position="726"/>
    </location>
</feature>
<feature type="compositionally biased region" description="Basic and acidic residues" evidence="13">
    <location>
        <begin position="788"/>
        <end position="816"/>
    </location>
</feature>
<keyword evidence="2" id="KW-0217">Developmental protein</keyword>
<dbReference type="Pfam" id="PF12756">
    <property type="entry name" value="zf-C2H2_2"/>
    <property type="match status" value="2"/>
</dbReference>
<dbReference type="PROSITE" id="PS00028">
    <property type="entry name" value="ZINC_FINGER_C2H2_1"/>
    <property type="match status" value="4"/>
</dbReference>
<accession>A0A3R7N8G5</accession>
<feature type="domain" description="C2H2-type" evidence="14">
    <location>
        <begin position="372"/>
        <end position="396"/>
    </location>
</feature>
<feature type="compositionally biased region" description="Basic and acidic residues" evidence="13">
    <location>
        <begin position="760"/>
        <end position="781"/>
    </location>
</feature>
<keyword evidence="9" id="KW-0238">DNA-binding</keyword>
<keyword evidence="7" id="KW-0862">Zinc</keyword>
<dbReference type="InterPro" id="IPR041661">
    <property type="entry name" value="ZN622/Rei1/Reh1_Znf-C2H2"/>
</dbReference>
<feature type="compositionally biased region" description="Basic and acidic residues" evidence="13">
    <location>
        <begin position="732"/>
        <end position="742"/>
    </location>
</feature>
<evidence type="ECO:0000256" key="6">
    <source>
        <dbReference type="ARBA" id="ARBA00022771"/>
    </source>
</evidence>
<evidence type="ECO:0000259" key="14">
    <source>
        <dbReference type="PROSITE" id="PS50157"/>
    </source>
</evidence>
<dbReference type="GO" id="GO:0000981">
    <property type="term" value="F:DNA-binding transcription factor activity, RNA polymerase II-specific"/>
    <property type="evidence" value="ECO:0007669"/>
    <property type="project" value="TreeGrafter"/>
</dbReference>
<keyword evidence="4" id="KW-0479">Metal-binding</keyword>
<keyword evidence="10" id="KW-0804">Transcription</keyword>
<evidence type="ECO:0000313" key="16">
    <source>
        <dbReference type="Proteomes" id="UP000283509"/>
    </source>
</evidence>
<dbReference type="PANTHER" id="PTHR12487">
    <property type="entry name" value="TEASHIRT-RELATED"/>
    <property type="match status" value="1"/>
</dbReference>
<reference evidence="15 16" key="2">
    <citation type="submission" date="2019-01" db="EMBL/GenBank/DDBJ databases">
        <title>The decoding of complex shrimp genome reveals the adaptation for benthos swimmer, frequently molting mechanism and breeding impact on genome.</title>
        <authorList>
            <person name="Sun Y."/>
            <person name="Gao Y."/>
            <person name="Yu Y."/>
        </authorList>
    </citation>
    <scope>NUCLEOTIDE SEQUENCE [LARGE SCALE GENOMIC DNA]</scope>
    <source>
        <tissue evidence="15">Muscle</tissue>
    </source>
</reference>
<dbReference type="PROSITE" id="PS50157">
    <property type="entry name" value="ZINC_FINGER_C2H2_2"/>
    <property type="match status" value="3"/>
</dbReference>
<dbReference type="EMBL" id="QCYY01001153">
    <property type="protein sequence ID" value="ROT80099.1"/>
    <property type="molecule type" value="Genomic_DNA"/>
</dbReference>
<dbReference type="GO" id="GO:0008270">
    <property type="term" value="F:zinc ion binding"/>
    <property type="evidence" value="ECO:0007669"/>
    <property type="project" value="UniProtKB-KW"/>
</dbReference>
<feature type="compositionally biased region" description="Low complexity" evidence="13">
    <location>
        <begin position="318"/>
        <end position="341"/>
    </location>
</feature>
<feature type="compositionally biased region" description="Basic residues" evidence="13">
    <location>
        <begin position="465"/>
        <end position="479"/>
    </location>
</feature>
<keyword evidence="11" id="KW-0539">Nucleus</keyword>
<feature type="compositionally biased region" description="Acidic residues" evidence="13">
    <location>
        <begin position="817"/>
        <end position="826"/>
    </location>
</feature>
<protein>
    <submittedName>
        <fullName evidence="15">Putative tiptop</fullName>
    </submittedName>
</protein>
<feature type="region of interest" description="Disordered" evidence="13">
    <location>
        <begin position="661"/>
        <end position="863"/>
    </location>
</feature>
<evidence type="ECO:0000256" key="10">
    <source>
        <dbReference type="ARBA" id="ARBA00023163"/>
    </source>
</evidence>
<feature type="region of interest" description="Disordered" evidence="13">
    <location>
        <begin position="1038"/>
        <end position="1072"/>
    </location>
</feature>
<feature type="region of interest" description="Disordered" evidence="13">
    <location>
        <begin position="290"/>
        <end position="341"/>
    </location>
</feature>
<evidence type="ECO:0000256" key="1">
    <source>
        <dbReference type="ARBA" id="ARBA00007158"/>
    </source>
</evidence>
<evidence type="ECO:0000256" key="12">
    <source>
        <dbReference type="PROSITE-ProRule" id="PRU00042"/>
    </source>
</evidence>
<dbReference type="OrthoDB" id="5815793at2759"/>
<evidence type="ECO:0000256" key="5">
    <source>
        <dbReference type="ARBA" id="ARBA00022737"/>
    </source>
</evidence>
<keyword evidence="6 12" id="KW-0863">Zinc-finger</keyword>
<feature type="compositionally biased region" description="Polar residues" evidence="13">
    <location>
        <begin position="975"/>
        <end position="988"/>
    </location>
</feature>
<evidence type="ECO:0000256" key="9">
    <source>
        <dbReference type="ARBA" id="ARBA00023125"/>
    </source>
</evidence>
<feature type="compositionally biased region" description="Polar residues" evidence="13">
    <location>
        <begin position="844"/>
        <end position="854"/>
    </location>
</feature>
<gene>
    <name evidence="15" type="ORF">C7M84_001182</name>
</gene>
<keyword evidence="16" id="KW-1185">Reference proteome</keyword>
<dbReference type="Proteomes" id="UP000283509">
    <property type="component" value="Unassembled WGS sequence"/>
</dbReference>
<feature type="compositionally biased region" description="Basic and acidic residues" evidence="13">
    <location>
        <begin position="565"/>
        <end position="593"/>
    </location>
</feature>
<evidence type="ECO:0000256" key="8">
    <source>
        <dbReference type="ARBA" id="ARBA00023015"/>
    </source>
</evidence>
<evidence type="ECO:0000313" key="15">
    <source>
        <dbReference type="EMBL" id="ROT80099.1"/>
    </source>
</evidence>
<comment type="similarity">
    <text evidence="1">Belongs to the teashirt C2H2-type zinc-finger protein family.</text>
</comment>
<evidence type="ECO:0000256" key="4">
    <source>
        <dbReference type="ARBA" id="ARBA00022723"/>
    </source>
</evidence>
<dbReference type="STRING" id="6689.A0A3R7N8G5"/>
<feature type="region of interest" description="Disordered" evidence="13">
    <location>
        <begin position="1"/>
        <end position="73"/>
    </location>
</feature>
<keyword evidence="5" id="KW-0677">Repeat</keyword>
<evidence type="ECO:0000256" key="3">
    <source>
        <dbReference type="ARBA" id="ARBA00022491"/>
    </source>
</evidence>
<keyword evidence="8" id="KW-0805">Transcription regulation</keyword>
<sequence length="1165" mass="124175">MPGDGEEGESPGSSPRHCRDSGSVTSREGLSPKMSPRHSPRESLNSSPAPFMSPRATPPTMRPIVSSPSFMRGSDNEADILDFSLRRSPAPSREDLLNLSVGSSMAGSPPPGFHRLGDSPLDLSVPRKRAADALLEAAQGKIHHDLAKNLGAWGIPLPPHLASAMALRPDLASLKPDLALWNGKLKGDSTSTKLPPFPMGALPPTPSEASRALERMSELSKLGGDSGLDLFRGNLSGSSGRATAWQSHWLSKGQDATKDVLKCVWCKASFNTLAELTTHMKEAKHCGVNLPPPIPPPSSSASSVNTHLPPQYTPTKMPSSKPPSSSSSAASGSSSSSDLMSSIKETMPLPRKLVRGQDVWLGKGAEQTRQILKCMWCGQSFKSLAEMTQHMQQTQHYTNIISQEQIISWKSPEEKSSSQSHVNAVLTCKVCDQAFSSLKELSNHMVKNAHYKEHIMRSITESGARRRQSTREKRKKSLPVRKLLELERAQQELRTQSDSGRFGKDQPGSGRITCEKCGDKIDTSLFVDHIRNCVGASSRDLLKSALLSPDSDYSNKLDSAPETDSEGKKTPEKTPRDSPREKDFDKPKGRGDSESPSVLNALEKLIEKSFDSGKAKPGAGPLGSSILRRLGIDESVDYSKPLMDPQLVGMYATFSRLHGGPPLGAGAPSTFNLPPSFGSGDRGAGVRGIGDSMMSPSADSDTRDTFPRSPSRPGSRPGSRPASAGSITRDGSASERSLEMLRLDSNQAATPEELAPTENGADHSDNEQESLCGREEVKQEPVETNGEISDRESVSAREEVRVKEEIRVKEEFKLKEEGDDEEDNESPEAGRESPSGRLMGSPAGCSSRSGTPHSEASVGRSGSGLGASGLGGLSALLGGGGEGSSSHPLAALQKLCDKTETQPRPPPVSGASTGPQTNPGAILAFSWACNDAVTADSIMKCAFCDTPFISKGAYRHHLSKMHFVKDGAMPENAGGKTNNTKPPSSGSKAATPPAPPVDDSPHSKFLKYTELAKQLSSKPPPPPAREQRGVARVYSVTIYPSPRQGRPGSSHITRRPGPSLPAGAAPVPARRKDTCQQSKQPAEYKVCVVGGLGCGHARSSEGARVHCWPWHSRCQGPAGGCGEGAAPPCPGAPPPHAVYPHARDNMIVAGRRKLLIAHTCCHFFT</sequence>